<comment type="function">
    <text evidence="4">Activates KDO (a required 8-carbon sugar) for incorporation into bacterial lipopolysaccharide in Gram-negative bacteria.</text>
</comment>
<name>A0ABV3T9G8_9GAMM</name>
<dbReference type="CDD" id="cd02517">
    <property type="entry name" value="CMP-KDO-Synthetase"/>
    <property type="match status" value="1"/>
</dbReference>
<reference evidence="5 6" key="1">
    <citation type="submission" date="2024-02" db="EMBL/GenBank/DDBJ databases">
        <title>New especies of Spiribacter isolated from saline water.</title>
        <authorList>
            <person name="Leon M.J."/>
            <person name="De La Haba R."/>
            <person name="Sanchez-Porro C."/>
            <person name="Ventosa A."/>
        </authorList>
    </citation>
    <scope>NUCLEOTIDE SEQUENCE [LARGE SCALE GENOMIC DNA]</scope>
    <source>
        <strain evidence="6">ag22IC4-189</strain>
    </source>
</reference>
<evidence type="ECO:0000256" key="1">
    <source>
        <dbReference type="ARBA" id="ARBA00022679"/>
    </source>
</evidence>
<dbReference type="EC" id="2.7.7.38" evidence="4"/>
<comment type="catalytic activity">
    <reaction evidence="4">
        <text>3-deoxy-alpha-D-manno-oct-2-ulosonate + CTP = CMP-3-deoxy-beta-D-manno-octulosonate + diphosphate</text>
        <dbReference type="Rhea" id="RHEA:23448"/>
        <dbReference type="ChEBI" id="CHEBI:33019"/>
        <dbReference type="ChEBI" id="CHEBI:37563"/>
        <dbReference type="ChEBI" id="CHEBI:85986"/>
        <dbReference type="ChEBI" id="CHEBI:85987"/>
        <dbReference type="EC" id="2.7.7.38"/>
    </reaction>
</comment>
<evidence type="ECO:0000313" key="6">
    <source>
        <dbReference type="Proteomes" id="UP001556637"/>
    </source>
</evidence>
<dbReference type="InterPro" id="IPR003329">
    <property type="entry name" value="Cytidylyl_trans"/>
</dbReference>
<sequence>MTAFTVIIPARHASTRLPGKPLLPLGGRPIIEHVWNAAVSSGADRVIIATDHTGIRDCATAFGAEVCMTGTAHRSGTERIAEVVHTAGLDDESIIVNLQGDEPLMPGYLLALVAETLAGAPESVMATLATPLIDADELHDPHAVKLVTGHDGRALYFSRAPIPWDREGHPAWQMSVARRHLGLYAYRAGFLKRYPMLPKSPLEELEQLEQLRVLQTGERIQVAEVVDRPGHGIDTERDLAAAEAALIHRS</sequence>
<organism evidence="5 6">
    <name type="scientific">Spiribacter insolitus</name>
    <dbReference type="NCBI Taxonomy" id="3122417"/>
    <lineage>
        <taxon>Bacteria</taxon>
        <taxon>Pseudomonadati</taxon>
        <taxon>Pseudomonadota</taxon>
        <taxon>Gammaproteobacteria</taxon>
        <taxon>Chromatiales</taxon>
        <taxon>Ectothiorhodospiraceae</taxon>
        <taxon>Spiribacter</taxon>
    </lineage>
</organism>
<gene>
    <name evidence="4 5" type="primary">kdsB</name>
    <name evidence="5" type="ORF">V6X30_03960</name>
</gene>
<dbReference type="GO" id="GO:0008690">
    <property type="term" value="F:3-deoxy-manno-octulosonate cytidylyltransferase activity"/>
    <property type="evidence" value="ECO:0007669"/>
    <property type="project" value="UniProtKB-EC"/>
</dbReference>
<proteinExistence type="inferred from homology"/>
<dbReference type="InterPro" id="IPR029044">
    <property type="entry name" value="Nucleotide-diphossugar_trans"/>
</dbReference>
<dbReference type="PANTHER" id="PTHR42866">
    <property type="entry name" value="3-DEOXY-MANNO-OCTULOSONATE CYTIDYLYLTRANSFERASE"/>
    <property type="match status" value="1"/>
</dbReference>
<evidence type="ECO:0000313" key="5">
    <source>
        <dbReference type="EMBL" id="MEX0430559.1"/>
    </source>
</evidence>
<protein>
    <recommendedName>
        <fullName evidence="4">3-deoxy-manno-octulosonate cytidylyltransferase</fullName>
        <ecNumber evidence="4">2.7.7.38</ecNumber>
    </recommendedName>
    <alternativeName>
        <fullName evidence="4">CMP-2-keto-3-deoxyoctulosonic acid synthase</fullName>
        <shortName evidence="4">CKS</shortName>
        <shortName evidence="4">CMP-KDO synthase</shortName>
    </alternativeName>
</protein>
<keyword evidence="1 4" id="KW-0808">Transferase</keyword>
<dbReference type="HAMAP" id="MF_00057">
    <property type="entry name" value="KdsB"/>
    <property type="match status" value="1"/>
</dbReference>
<dbReference type="SUPFAM" id="SSF53448">
    <property type="entry name" value="Nucleotide-diphospho-sugar transferases"/>
    <property type="match status" value="1"/>
</dbReference>
<comment type="caution">
    <text evidence="5">The sequence shown here is derived from an EMBL/GenBank/DDBJ whole genome shotgun (WGS) entry which is preliminary data.</text>
</comment>
<keyword evidence="2 4" id="KW-0548">Nucleotidyltransferase</keyword>
<dbReference type="PANTHER" id="PTHR42866:SF2">
    <property type="entry name" value="3-DEOXY-MANNO-OCTULOSONATE CYTIDYLYLTRANSFERASE, MITOCHONDRIAL"/>
    <property type="match status" value="1"/>
</dbReference>
<dbReference type="RefSeq" id="WP_367983351.1">
    <property type="nucleotide sequence ID" value="NZ_JBAKFF010000001.1"/>
</dbReference>
<keyword evidence="6" id="KW-1185">Reference proteome</keyword>
<dbReference type="Proteomes" id="UP001556637">
    <property type="component" value="Unassembled WGS sequence"/>
</dbReference>
<dbReference type="NCBIfam" id="NF003952">
    <property type="entry name" value="PRK05450.1-5"/>
    <property type="match status" value="1"/>
</dbReference>
<dbReference type="NCBIfam" id="TIGR00466">
    <property type="entry name" value="kdsB"/>
    <property type="match status" value="1"/>
</dbReference>
<dbReference type="EMBL" id="JBAKFF010000001">
    <property type="protein sequence ID" value="MEX0430559.1"/>
    <property type="molecule type" value="Genomic_DNA"/>
</dbReference>
<keyword evidence="3 4" id="KW-0448">Lipopolysaccharide biosynthesis</keyword>
<keyword evidence="4" id="KW-0963">Cytoplasm</keyword>
<evidence type="ECO:0000256" key="2">
    <source>
        <dbReference type="ARBA" id="ARBA00022695"/>
    </source>
</evidence>
<dbReference type="Gene3D" id="3.90.550.10">
    <property type="entry name" value="Spore Coat Polysaccharide Biosynthesis Protein SpsA, Chain A"/>
    <property type="match status" value="1"/>
</dbReference>
<dbReference type="NCBIfam" id="NF003950">
    <property type="entry name" value="PRK05450.1-3"/>
    <property type="match status" value="1"/>
</dbReference>
<dbReference type="Pfam" id="PF02348">
    <property type="entry name" value="CTP_transf_3"/>
    <property type="match status" value="1"/>
</dbReference>
<comment type="subcellular location">
    <subcellularLocation>
        <location evidence="4">Cytoplasm</location>
    </subcellularLocation>
</comment>
<comment type="similarity">
    <text evidence="4">Belongs to the KdsB family.</text>
</comment>
<evidence type="ECO:0000256" key="3">
    <source>
        <dbReference type="ARBA" id="ARBA00022985"/>
    </source>
</evidence>
<comment type="pathway">
    <text evidence="4">Nucleotide-sugar biosynthesis; CMP-3-deoxy-D-manno-octulosonate biosynthesis; CMP-3-deoxy-D-manno-octulosonate from 3-deoxy-D-manno-octulosonate and CTP: step 1/1.</text>
</comment>
<dbReference type="InterPro" id="IPR004528">
    <property type="entry name" value="KdsB"/>
</dbReference>
<evidence type="ECO:0000256" key="4">
    <source>
        <dbReference type="HAMAP-Rule" id="MF_00057"/>
    </source>
</evidence>
<accession>A0ABV3T9G8</accession>